<feature type="transmembrane region" description="Helical" evidence="3">
    <location>
        <begin position="71"/>
        <end position="94"/>
    </location>
</feature>
<dbReference type="RefSeq" id="WP_138366843.1">
    <property type="nucleotide sequence ID" value="NZ_VCEJ01000004.1"/>
</dbReference>
<dbReference type="SUPFAM" id="SSF48403">
    <property type="entry name" value="Ankyrin repeat"/>
    <property type="match status" value="1"/>
</dbReference>
<evidence type="ECO:0000256" key="3">
    <source>
        <dbReference type="SAM" id="Phobius"/>
    </source>
</evidence>
<dbReference type="PANTHER" id="PTHR24189">
    <property type="entry name" value="MYOTROPHIN"/>
    <property type="match status" value="1"/>
</dbReference>
<proteinExistence type="predicted"/>
<reference evidence="4 5" key="1">
    <citation type="submission" date="2019-05" db="EMBL/GenBank/DDBJ databases">
        <authorList>
            <person name="Qu J.-H."/>
        </authorList>
    </citation>
    <scope>NUCLEOTIDE SEQUENCE [LARGE SCALE GENOMIC DNA]</scope>
    <source>
        <strain evidence="4 5">T17</strain>
    </source>
</reference>
<keyword evidence="3" id="KW-0472">Membrane</keyword>
<dbReference type="Proteomes" id="UP000306402">
    <property type="component" value="Unassembled WGS sequence"/>
</dbReference>
<dbReference type="Gene3D" id="1.25.40.20">
    <property type="entry name" value="Ankyrin repeat-containing domain"/>
    <property type="match status" value="1"/>
</dbReference>
<accession>A0A5R9KYT4</accession>
<keyword evidence="3" id="KW-1133">Transmembrane helix</keyword>
<dbReference type="EMBL" id="VCEJ01000004">
    <property type="protein sequence ID" value="TLV01472.1"/>
    <property type="molecule type" value="Genomic_DNA"/>
</dbReference>
<gene>
    <name evidence="4" type="ORF">FEN17_18775</name>
</gene>
<protein>
    <submittedName>
        <fullName evidence="4">Uncharacterized protein</fullName>
    </submittedName>
</protein>
<feature type="transmembrane region" description="Helical" evidence="3">
    <location>
        <begin position="42"/>
        <end position="64"/>
    </location>
</feature>
<organism evidence="4 5">
    <name type="scientific">Dyadobacter luticola</name>
    <dbReference type="NCBI Taxonomy" id="1979387"/>
    <lineage>
        <taxon>Bacteria</taxon>
        <taxon>Pseudomonadati</taxon>
        <taxon>Bacteroidota</taxon>
        <taxon>Cytophagia</taxon>
        <taxon>Cytophagales</taxon>
        <taxon>Spirosomataceae</taxon>
        <taxon>Dyadobacter</taxon>
    </lineage>
</organism>
<keyword evidence="5" id="KW-1185">Reference proteome</keyword>
<dbReference type="AlphaFoldDB" id="A0A5R9KYT4"/>
<dbReference type="OrthoDB" id="941414at2"/>
<evidence type="ECO:0000313" key="5">
    <source>
        <dbReference type="Proteomes" id="UP000306402"/>
    </source>
</evidence>
<evidence type="ECO:0000313" key="4">
    <source>
        <dbReference type="EMBL" id="TLV01472.1"/>
    </source>
</evidence>
<feature type="transmembrane region" description="Helical" evidence="3">
    <location>
        <begin position="7"/>
        <end position="30"/>
    </location>
</feature>
<keyword evidence="1" id="KW-0677">Repeat</keyword>
<dbReference type="InterPro" id="IPR036770">
    <property type="entry name" value="Ankyrin_rpt-contain_sf"/>
</dbReference>
<name>A0A5R9KYT4_9BACT</name>
<comment type="caution">
    <text evidence="4">The sequence shown here is derived from an EMBL/GenBank/DDBJ whole genome shotgun (WGS) entry which is preliminary data.</text>
</comment>
<evidence type="ECO:0000256" key="1">
    <source>
        <dbReference type="ARBA" id="ARBA00022737"/>
    </source>
</evidence>
<keyword evidence="3" id="KW-0812">Transmembrane</keyword>
<evidence type="ECO:0000256" key="2">
    <source>
        <dbReference type="ARBA" id="ARBA00023043"/>
    </source>
</evidence>
<dbReference type="InterPro" id="IPR050745">
    <property type="entry name" value="Multifunctional_regulatory"/>
</dbReference>
<keyword evidence="2" id="KW-0040">ANK repeat</keyword>
<sequence>MHPLITKILWAVMGLNVIALVVVAIAFFASTAGRNVDTMESGWMAILFIAGVVVIALGAAFLHFGKSNFSLIMSGFFAFLPLGILLSILASNYLPSFKRNLSMAEFYYQDKSQRKIAEAIENGDVAAVKQLIQGQELNITGTPHKDGDSLNYLQFAIRLRSTPTEKFQEEPNLAIIKMLIAAGSNPTLALPEGIRRLPQDVIRLLLDAGADPNTHGFVKSGPLLFEAIGQTKTENDIAILLVQKGARCNVRNAEGNTPLMFAALNAGTSERWQDTWRLIRYLIEKANADYTFKRPDGVSFSSITQSIHKKAIEEKVIMPADFYAVLKIIENDPEQRISRNTL</sequence>
<dbReference type="PANTHER" id="PTHR24189:SF50">
    <property type="entry name" value="ANKYRIN REPEAT AND SOCS BOX PROTEIN 2"/>
    <property type="match status" value="1"/>
</dbReference>